<keyword evidence="1" id="KW-0695">RNA-directed DNA polymerase</keyword>
<reference evidence="1 2" key="1">
    <citation type="journal article" date="2023" name="Science">
        <title>Complex scaffold remodeling in plant triterpene biosynthesis.</title>
        <authorList>
            <person name="De La Pena R."/>
            <person name="Hodgson H."/>
            <person name="Liu J.C."/>
            <person name="Stephenson M.J."/>
            <person name="Martin A.C."/>
            <person name="Owen C."/>
            <person name="Harkess A."/>
            <person name="Leebens-Mack J."/>
            <person name="Jimenez L.E."/>
            <person name="Osbourn A."/>
            <person name="Sattely E.S."/>
        </authorList>
    </citation>
    <scope>NUCLEOTIDE SEQUENCE [LARGE SCALE GENOMIC DNA]</scope>
    <source>
        <strain evidence="2">cv. JPN11</strain>
        <tissue evidence="1">Leaf</tissue>
    </source>
</reference>
<gene>
    <name evidence="1" type="ORF">OWV82_010700</name>
</gene>
<evidence type="ECO:0000313" key="2">
    <source>
        <dbReference type="Proteomes" id="UP001164539"/>
    </source>
</evidence>
<keyword evidence="2" id="KW-1185">Reference proteome</keyword>
<dbReference type="Proteomes" id="UP001164539">
    <property type="component" value="Chromosome 5"/>
</dbReference>
<name>A0ACC1Y754_MELAZ</name>
<proteinExistence type="predicted"/>
<keyword evidence="1" id="KW-0548">Nucleotidyltransferase</keyword>
<comment type="caution">
    <text evidence="1">The sequence shown here is derived from an EMBL/GenBank/DDBJ whole genome shotgun (WGS) entry which is preliminary data.</text>
</comment>
<sequence>MVRNSHTGSNHPTDDVQGVQALTVEAIRAIAMEAGRAAAREFAQTFHQELTDFDRKLERLKLSGNKMVEHEHRGTDGIPPRGLTPAPQPLGIIQDRTQRDEDLDEDIIDRDSVRTRRSGNYSNYKVNLDLLVFKGSLHVEDFLDWLADVENYFDYMDILDERKVKLIAMKLKGGASAWWQQAVTRQFSTLPNQVPPNRGVPPNMGGGETRQRGNLRTAQQQTSNPYMKPMPSKCYRCQQPGHRSNECPEWGKNKGVTHYVEAAKEDEDDDYNDREEVDVVDGDEGEAVSCIVQKLLLAPKREEETQRNKIFRTKGTIKNKVYKVIIDSGSSENIVSKALVNTLKLPTKKHLSPYKIGWIKKRTETRVTEVCKLPFSIGKFHKTDVLCDVMDMDACHVLLGRPWQYDVDAIHRGRRNIYEFWWNGKKIVLVSTSETEEVQRVPEVKGTNFLIVIKGHMKEDCEGCMMVAKDEELKPMVVQPLLSEFSDIIPEEMPNGLPPMRDIQHSIDFIPGATYPNLPHYRMSPKEHEILQKQMCMDNREINKITIRYWFSIPRLQDMLDQLGEAKVFSKLNLCSGYHQIRIKPSDEWKTAFKTKESLYEWMVMPFGFVVGADGITVDESKVMAIRDWPTLKNVSEVRSFHGLTTFYRRFNRNFSTIATLITKCMKKEKFSWGDEQNKSFIILKEKLCIAPVLALTNFDKVSFMQKFMFVLKHKSGQQNKVTDALSKRATLLVTLSNEIIGIQSKLQNRKYGPFRVAKKINDNAYVLQLPNEWNISNTFNVADLFEYYEDEVLYPENLRTSSFLSGGELM</sequence>
<keyword evidence="1" id="KW-0808">Transferase</keyword>
<dbReference type="EMBL" id="CM051398">
    <property type="protein sequence ID" value="KAJ4719082.1"/>
    <property type="molecule type" value="Genomic_DNA"/>
</dbReference>
<accession>A0ACC1Y754</accession>
<protein>
    <submittedName>
        <fullName evidence="1">RNA-directed DNA polymerase</fullName>
    </submittedName>
</protein>
<organism evidence="1 2">
    <name type="scientific">Melia azedarach</name>
    <name type="common">Chinaberry tree</name>
    <dbReference type="NCBI Taxonomy" id="155640"/>
    <lineage>
        <taxon>Eukaryota</taxon>
        <taxon>Viridiplantae</taxon>
        <taxon>Streptophyta</taxon>
        <taxon>Embryophyta</taxon>
        <taxon>Tracheophyta</taxon>
        <taxon>Spermatophyta</taxon>
        <taxon>Magnoliopsida</taxon>
        <taxon>eudicotyledons</taxon>
        <taxon>Gunneridae</taxon>
        <taxon>Pentapetalae</taxon>
        <taxon>rosids</taxon>
        <taxon>malvids</taxon>
        <taxon>Sapindales</taxon>
        <taxon>Meliaceae</taxon>
        <taxon>Melia</taxon>
    </lineage>
</organism>
<evidence type="ECO:0000313" key="1">
    <source>
        <dbReference type="EMBL" id="KAJ4719082.1"/>
    </source>
</evidence>